<dbReference type="AlphaFoldDB" id="A0A9N8EB10"/>
<name>A0A9N8EB10_9STRA</name>
<keyword evidence="3" id="KW-1185">Reference proteome</keyword>
<proteinExistence type="predicted"/>
<accession>A0A9N8EB10</accession>
<sequence>MHGMSPMKRMQGSSPNNVAGPVGQEIQTALVAIHKVMTTVAKEILMELIHVLEEVEAVAIQNPEGRYFRAKADATAYLLLDPTRVRHLV</sequence>
<reference evidence="2" key="1">
    <citation type="submission" date="2020-06" db="EMBL/GenBank/DDBJ databases">
        <authorList>
            <consortium name="Plant Systems Biology data submission"/>
        </authorList>
    </citation>
    <scope>NUCLEOTIDE SEQUENCE</scope>
    <source>
        <strain evidence="2">D6</strain>
    </source>
</reference>
<evidence type="ECO:0000256" key="1">
    <source>
        <dbReference type="SAM" id="MobiDB-lite"/>
    </source>
</evidence>
<evidence type="ECO:0000313" key="2">
    <source>
        <dbReference type="EMBL" id="CAB9517817.1"/>
    </source>
</evidence>
<dbReference type="EMBL" id="CAICTM010000881">
    <property type="protein sequence ID" value="CAB9517817.1"/>
    <property type="molecule type" value="Genomic_DNA"/>
</dbReference>
<dbReference type="Proteomes" id="UP001153069">
    <property type="component" value="Unassembled WGS sequence"/>
</dbReference>
<feature type="region of interest" description="Disordered" evidence="1">
    <location>
        <begin position="1"/>
        <end position="21"/>
    </location>
</feature>
<protein>
    <submittedName>
        <fullName evidence="2">Uncharacterized protein</fullName>
    </submittedName>
</protein>
<organism evidence="2 3">
    <name type="scientific">Seminavis robusta</name>
    <dbReference type="NCBI Taxonomy" id="568900"/>
    <lineage>
        <taxon>Eukaryota</taxon>
        <taxon>Sar</taxon>
        <taxon>Stramenopiles</taxon>
        <taxon>Ochrophyta</taxon>
        <taxon>Bacillariophyta</taxon>
        <taxon>Bacillariophyceae</taxon>
        <taxon>Bacillariophycidae</taxon>
        <taxon>Naviculales</taxon>
        <taxon>Naviculaceae</taxon>
        <taxon>Seminavis</taxon>
    </lineage>
</organism>
<evidence type="ECO:0000313" key="3">
    <source>
        <dbReference type="Proteomes" id="UP001153069"/>
    </source>
</evidence>
<comment type="caution">
    <text evidence="2">The sequence shown here is derived from an EMBL/GenBank/DDBJ whole genome shotgun (WGS) entry which is preliminary data.</text>
</comment>
<gene>
    <name evidence="2" type="ORF">SEMRO_882_G215410.1</name>
</gene>